<name>A0A915L312_ROMCU</name>
<sequence>MSDYEKETFIKNNPGKFRIFDPITKKLFSKKKLGIPSTNRKIKLKKTYPINVSRCRLHQNCQNSFQIFEKMRPDGQSDVAKNGYDLRPNAFVHRRISNNKDNNSSVNGRILSPKDRERSATIPTAAWQT</sequence>
<accession>A0A915L312</accession>
<proteinExistence type="predicted"/>
<organism evidence="2 3">
    <name type="scientific">Romanomermis culicivorax</name>
    <name type="common">Nematode worm</name>
    <dbReference type="NCBI Taxonomy" id="13658"/>
    <lineage>
        <taxon>Eukaryota</taxon>
        <taxon>Metazoa</taxon>
        <taxon>Ecdysozoa</taxon>
        <taxon>Nematoda</taxon>
        <taxon>Enoplea</taxon>
        <taxon>Dorylaimia</taxon>
        <taxon>Mermithida</taxon>
        <taxon>Mermithoidea</taxon>
        <taxon>Mermithidae</taxon>
        <taxon>Romanomermis</taxon>
    </lineage>
</organism>
<evidence type="ECO:0000313" key="2">
    <source>
        <dbReference type="Proteomes" id="UP000887565"/>
    </source>
</evidence>
<dbReference type="WBParaSite" id="nRc.2.0.1.t45121-RA">
    <property type="protein sequence ID" value="nRc.2.0.1.t45121-RA"/>
    <property type="gene ID" value="nRc.2.0.1.g45121"/>
</dbReference>
<dbReference type="Proteomes" id="UP000887565">
    <property type="component" value="Unplaced"/>
</dbReference>
<evidence type="ECO:0000313" key="3">
    <source>
        <dbReference type="WBParaSite" id="nRc.2.0.1.t45121-RA"/>
    </source>
</evidence>
<reference evidence="3" key="1">
    <citation type="submission" date="2022-11" db="UniProtKB">
        <authorList>
            <consortium name="WormBaseParasite"/>
        </authorList>
    </citation>
    <scope>IDENTIFICATION</scope>
</reference>
<protein>
    <submittedName>
        <fullName evidence="3">Uncharacterized protein</fullName>
    </submittedName>
</protein>
<dbReference type="AlphaFoldDB" id="A0A915L312"/>
<keyword evidence="2" id="KW-1185">Reference proteome</keyword>
<feature type="region of interest" description="Disordered" evidence="1">
    <location>
        <begin position="97"/>
        <end position="129"/>
    </location>
</feature>
<evidence type="ECO:0000256" key="1">
    <source>
        <dbReference type="SAM" id="MobiDB-lite"/>
    </source>
</evidence>